<evidence type="ECO:0000313" key="2">
    <source>
        <dbReference type="EMBL" id="MBO1831579.1"/>
    </source>
</evidence>
<reference evidence="1" key="1">
    <citation type="submission" date="2021-01" db="EMBL/GenBank/DDBJ databases">
        <title>Outbreak of Burkholderia contaminns endophthalmitis traced to a clinical ventilation system.</title>
        <authorList>
            <person name="Lipuma J."/>
            <person name="Spilker T."/>
            <person name="Kratholm J."/>
        </authorList>
    </citation>
    <scope>NUCLEOTIDE SEQUENCE</scope>
    <source>
        <strain evidence="1">HI4954</strain>
    </source>
</reference>
<protein>
    <submittedName>
        <fullName evidence="1">Uncharacterized protein</fullName>
    </submittedName>
</protein>
<dbReference type="Pfam" id="PF18143">
    <property type="entry name" value="HAD_SAK_2"/>
    <property type="match status" value="1"/>
</dbReference>
<proteinExistence type="predicted"/>
<evidence type="ECO:0000313" key="4">
    <source>
        <dbReference type="Proteomes" id="UP000664048"/>
    </source>
</evidence>
<dbReference type="Proteomes" id="UP000611459">
    <property type="component" value="Unassembled WGS sequence"/>
</dbReference>
<dbReference type="RefSeq" id="WP_082139446.1">
    <property type="nucleotide sequence ID" value="NZ_AP018358.1"/>
</dbReference>
<reference evidence="2 4" key="2">
    <citation type="submission" date="2021-03" db="EMBL/GenBank/DDBJ databases">
        <title>Clinical course, treatment and visual outcome of an outbreak of Burkholderia contaminans endophthalmitis following cataract surgery.</title>
        <authorList>
            <person name="Lind C."/>
            <person name="Olsen K."/>
            <person name="Angelsen N.K."/>
            <person name="Krefting E.A."/>
            <person name="Fossen K."/>
            <person name="Gravningen K."/>
            <person name="Depoorter E."/>
            <person name="Vandamme P."/>
            <person name="Bertelsen G."/>
        </authorList>
    </citation>
    <scope>NUCLEOTIDE SEQUENCE [LARGE SCALE GENOMIC DNA]</scope>
    <source>
        <strain evidence="2 4">51242556</strain>
    </source>
</reference>
<sequence>MLKEFAGQTYEIPPPRHTGGRVLMLDFDGVLHPESVYLLHKRGPTLIDAPGHSLFEHCGLLEEILLPYVELRIVLSTSWVRRYRGSIQRVARRLTPGLQARVVGATYHSTMGAEDFAAAPRGMQIWADVLRRKPAAWLALDDDWLHWPTWCRDNLVRTDPVLGISEPRALEELKTKLAKMHDCT</sequence>
<dbReference type="EMBL" id="JAENIB010000006">
    <property type="protein sequence ID" value="MBK1931554.1"/>
    <property type="molecule type" value="Genomic_DNA"/>
</dbReference>
<gene>
    <name evidence="2" type="ORF">J4M89_19585</name>
    <name evidence="1" type="ORF">JIN94_16835</name>
</gene>
<name>A0AAP1V4R6_9BURK</name>
<keyword evidence="4" id="KW-1185">Reference proteome</keyword>
<comment type="caution">
    <text evidence="1">The sequence shown here is derived from an EMBL/GenBank/DDBJ whole genome shotgun (WGS) entry which is preliminary data.</text>
</comment>
<dbReference type="Proteomes" id="UP000664048">
    <property type="component" value="Unassembled WGS sequence"/>
</dbReference>
<organism evidence="1 3">
    <name type="scientific">Burkholderia contaminans</name>
    <dbReference type="NCBI Taxonomy" id="488447"/>
    <lineage>
        <taxon>Bacteria</taxon>
        <taxon>Pseudomonadati</taxon>
        <taxon>Pseudomonadota</taxon>
        <taxon>Betaproteobacteria</taxon>
        <taxon>Burkholderiales</taxon>
        <taxon>Burkholderiaceae</taxon>
        <taxon>Burkholderia</taxon>
        <taxon>Burkholderia cepacia complex</taxon>
    </lineage>
</organism>
<evidence type="ECO:0000313" key="3">
    <source>
        <dbReference type="Proteomes" id="UP000611459"/>
    </source>
</evidence>
<evidence type="ECO:0000313" key="1">
    <source>
        <dbReference type="EMBL" id="MBK1931554.1"/>
    </source>
</evidence>
<accession>A0AAP1V4R6</accession>
<dbReference type="EMBL" id="JAGEMX010000006">
    <property type="protein sequence ID" value="MBO1831579.1"/>
    <property type="molecule type" value="Genomic_DNA"/>
</dbReference>
<dbReference type="AlphaFoldDB" id="A0AAP1V4R6"/>